<evidence type="ECO:0000313" key="2">
    <source>
        <dbReference type="Proteomes" id="UP001479436"/>
    </source>
</evidence>
<dbReference type="Proteomes" id="UP001479436">
    <property type="component" value="Unassembled WGS sequence"/>
</dbReference>
<comment type="caution">
    <text evidence="1">The sequence shown here is derived from an EMBL/GenBank/DDBJ whole genome shotgun (WGS) entry which is preliminary data.</text>
</comment>
<accession>A0ABR2WAL9</accession>
<proteinExistence type="predicted"/>
<protein>
    <submittedName>
        <fullName evidence="1">Uncharacterized protein</fullName>
    </submittedName>
</protein>
<dbReference type="EMBL" id="JASJQH010006892">
    <property type="protein sequence ID" value="KAK9728716.1"/>
    <property type="molecule type" value="Genomic_DNA"/>
</dbReference>
<reference evidence="1 2" key="1">
    <citation type="submission" date="2023-04" db="EMBL/GenBank/DDBJ databases">
        <title>Genome of Basidiobolus ranarum AG-B5.</title>
        <authorList>
            <person name="Stajich J.E."/>
            <person name="Carter-House D."/>
            <person name="Gryganskyi A."/>
        </authorList>
    </citation>
    <scope>NUCLEOTIDE SEQUENCE [LARGE SCALE GENOMIC DNA]</scope>
    <source>
        <strain evidence="1 2">AG-B5</strain>
    </source>
</reference>
<gene>
    <name evidence="1" type="ORF">K7432_000862</name>
</gene>
<keyword evidence="2" id="KW-1185">Reference proteome</keyword>
<organism evidence="1 2">
    <name type="scientific">Basidiobolus ranarum</name>
    <dbReference type="NCBI Taxonomy" id="34480"/>
    <lineage>
        <taxon>Eukaryota</taxon>
        <taxon>Fungi</taxon>
        <taxon>Fungi incertae sedis</taxon>
        <taxon>Zoopagomycota</taxon>
        <taxon>Entomophthoromycotina</taxon>
        <taxon>Basidiobolomycetes</taxon>
        <taxon>Basidiobolales</taxon>
        <taxon>Basidiobolaceae</taxon>
        <taxon>Basidiobolus</taxon>
    </lineage>
</organism>
<evidence type="ECO:0000313" key="1">
    <source>
        <dbReference type="EMBL" id="KAK9728716.1"/>
    </source>
</evidence>
<sequence>MFNLLHNLKSKRDARKLQKSIRKNSSDYTSISTLDTLSRSSSSALSFESENAPSIDELEFILENTNKHRYSEQDVQLSMAQELDLDLAKLTSLLERGEKRRLASQDFSPVL</sequence>
<name>A0ABR2WAL9_9FUNG</name>